<evidence type="ECO:0000256" key="1">
    <source>
        <dbReference type="ARBA" id="ARBA00012513"/>
    </source>
</evidence>
<proteinExistence type="predicted"/>
<reference evidence="10" key="1">
    <citation type="submission" date="2021-02" db="EMBL/GenBank/DDBJ databases">
        <title>Comparative genomics reveals that relaxation of natural selection precedes convergent phenotypic evolution of cavefish.</title>
        <authorList>
            <person name="Peng Z."/>
        </authorList>
    </citation>
    <scope>NUCLEOTIDE SEQUENCE</scope>
    <source>
        <tissue evidence="10">Muscle</tissue>
    </source>
</reference>
<comment type="catalytic activity">
    <reaction evidence="7">
        <text>L-threonyl-[protein] + ATP = O-phospho-L-threonyl-[protein] + ADP + H(+)</text>
        <dbReference type="Rhea" id="RHEA:46608"/>
        <dbReference type="Rhea" id="RHEA-COMP:11060"/>
        <dbReference type="Rhea" id="RHEA-COMP:11605"/>
        <dbReference type="ChEBI" id="CHEBI:15378"/>
        <dbReference type="ChEBI" id="CHEBI:30013"/>
        <dbReference type="ChEBI" id="CHEBI:30616"/>
        <dbReference type="ChEBI" id="CHEBI:61977"/>
        <dbReference type="ChEBI" id="CHEBI:456216"/>
        <dbReference type="EC" id="2.7.11.1"/>
    </reaction>
</comment>
<dbReference type="Gene3D" id="3.30.200.20">
    <property type="entry name" value="Phosphorylase Kinase, domain 1"/>
    <property type="match status" value="1"/>
</dbReference>
<feature type="region of interest" description="Disordered" evidence="9">
    <location>
        <begin position="1"/>
        <end position="125"/>
    </location>
</feature>
<dbReference type="PANTHER" id="PTHR22984">
    <property type="entry name" value="SERINE/THREONINE-PROTEIN KINASE PIM"/>
    <property type="match status" value="1"/>
</dbReference>
<dbReference type="GO" id="GO:0007346">
    <property type="term" value="P:regulation of mitotic cell cycle"/>
    <property type="evidence" value="ECO:0007669"/>
    <property type="project" value="TreeGrafter"/>
</dbReference>
<dbReference type="SUPFAM" id="SSF56112">
    <property type="entry name" value="Protein kinase-like (PK-like)"/>
    <property type="match status" value="1"/>
</dbReference>
<accession>A0A9W8CBX0</accession>
<keyword evidence="2" id="KW-0723">Serine/threonine-protein kinase</keyword>
<feature type="compositionally biased region" description="Low complexity" evidence="9">
    <location>
        <begin position="110"/>
        <end position="119"/>
    </location>
</feature>
<keyword evidence="6" id="KW-0067">ATP-binding</keyword>
<keyword evidence="5" id="KW-0418">Kinase</keyword>
<evidence type="ECO:0000256" key="9">
    <source>
        <dbReference type="SAM" id="MobiDB-lite"/>
    </source>
</evidence>
<dbReference type="GO" id="GO:0004674">
    <property type="term" value="F:protein serine/threonine kinase activity"/>
    <property type="evidence" value="ECO:0007669"/>
    <property type="project" value="UniProtKB-KW"/>
</dbReference>
<evidence type="ECO:0000313" key="10">
    <source>
        <dbReference type="EMBL" id="KAI7814122.1"/>
    </source>
</evidence>
<evidence type="ECO:0000256" key="3">
    <source>
        <dbReference type="ARBA" id="ARBA00022679"/>
    </source>
</evidence>
<dbReference type="GO" id="GO:0005524">
    <property type="term" value="F:ATP binding"/>
    <property type="evidence" value="ECO:0007669"/>
    <property type="project" value="UniProtKB-KW"/>
</dbReference>
<feature type="compositionally biased region" description="Polar residues" evidence="9">
    <location>
        <begin position="61"/>
        <end position="71"/>
    </location>
</feature>
<evidence type="ECO:0000256" key="4">
    <source>
        <dbReference type="ARBA" id="ARBA00022741"/>
    </source>
</evidence>
<feature type="compositionally biased region" description="Basic and acidic residues" evidence="9">
    <location>
        <begin position="21"/>
        <end position="34"/>
    </location>
</feature>
<dbReference type="EC" id="2.7.11.1" evidence="1"/>
<sequence>MSLRHQTPNIPVPEPTPAECRGTKRKADEAFHEDEGTEPAPQRTRRLTDSEPAPLTGSWGIMQTPNMTDSTPVPEPMEITPAEHRGTKRKADEDEPTPNRIADSEPAPEPIEITPADEAVPGPSGRIRHGLGVTPDERFPSRYEVFQEQLLGVGNDSKVFSAIRRSDGRQPGVPTPVFREIVMMLEMQKVPPPSPCVIQMLDWFECLDGYIVVLERLAEPWLVQAIGHCLQRMVKHPSIIPEHIMINTETLELKLVGFGESQHILQSVEDHVIQCRNLYSMCLYSYERPVEHLPNHPWMTNDEWTYTDDEPDSVDEIER</sequence>
<feature type="compositionally biased region" description="Basic and acidic residues" evidence="9">
    <location>
        <begin position="81"/>
        <end position="92"/>
    </location>
</feature>
<keyword evidence="4" id="KW-0547">Nucleotide-binding</keyword>
<keyword evidence="11" id="KW-1185">Reference proteome</keyword>
<dbReference type="InterPro" id="IPR011009">
    <property type="entry name" value="Kinase-like_dom_sf"/>
</dbReference>
<organism evidence="10 11">
    <name type="scientific">Triplophysa rosa</name>
    <name type="common">Cave loach</name>
    <dbReference type="NCBI Taxonomy" id="992332"/>
    <lineage>
        <taxon>Eukaryota</taxon>
        <taxon>Metazoa</taxon>
        <taxon>Chordata</taxon>
        <taxon>Craniata</taxon>
        <taxon>Vertebrata</taxon>
        <taxon>Euteleostomi</taxon>
        <taxon>Actinopterygii</taxon>
        <taxon>Neopterygii</taxon>
        <taxon>Teleostei</taxon>
        <taxon>Ostariophysi</taxon>
        <taxon>Cypriniformes</taxon>
        <taxon>Nemacheilidae</taxon>
        <taxon>Triplophysa</taxon>
    </lineage>
</organism>
<keyword evidence="3" id="KW-0808">Transferase</keyword>
<comment type="caution">
    <text evidence="10">The sequence shown here is derived from an EMBL/GenBank/DDBJ whole genome shotgun (WGS) entry which is preliminary data.</text>
</comment>
<evidence type="ECO:0000313" key="11">
    <source>
        <dbReference type="Proteomes" id="UP001059041"/>
    </source>
</evidence>
<dbReference type="PANTHER" id="PTHR22984:SF11">
    <property type="entry name" value="AURORA KINASE-RELATED"/>
    <property type="match status" value="1"/>
</dbReference>
<comment type="catalytic activity">
    <reaction evidence="8">
        <text>L-seryl-[protein] + ATP = O-phospho-L-seryl-[protein] + ADP + H(+)</text>
        <dbReference type="Rhea" id="RHEA:17989"/>
        <dbReference type="Rhea" id="RHEA-COMP:9863"/>
        <dbReference type="Rhea" id="RHEA-COMP:11604"/>
        <dbReference type="ChEBI" id="CHEBI:15378"/>
        <dbReference type="ChEBI" id="CHEBI:29999"/>
        <dbReference type="ChEBI" id="CHEBI:30616"/>
        <dbReference type="ChEBI" id="CHEBI:83421"/>
        <dbReference type="ChEBI" id="CHEBI:456216"/>
        <dbReference type="EC" id="2.7.11.1"/>
    </reaction>
</comment>
<evidence type="ECO:0000256" key="6">
    <source>
        <dbReference type="ARBA" id="ARBA00022840"/>
    </source>
</evidence>
<evidence type="ECO:0000256" key="8">
    <source>
        <dbReference type="ARBA" id="ARBA00048679"/>
    </source>
</evidence>
<evidence type="ECO:0000256" key="2">
    <source>
        <dbReference type="ARBA" id="ARBA00022527"/>
    </source>
</evidence>
<dbReference type="Proteomes" id="UP001059041">
    <property type="component" value="Linkage Group LG1"/>
</dbReference>
<dbReference type="GO" id="GO:0005737">
    <property type="term" value="C:cytoplasm"/>
    <property type="evidence" value="ECO:0007669"/>
    <property type="project" value="TreeGrafter"/>
</dbReference>
<evidence type="ECO:0000256" key="7">
    <source>
        <dbReference type="ARBA" id="ARBA00047899"/>
    </source>
</evidence>
<dbReference type="EMBL" id="JAFHDT010000001">
    <property type="protein sequence ID" value="KAI7814122.1"/>
    <property type="molecule type" value="Genomic_DNA"/>
</dbReference>
<dbReference type="InterPro" id="IPR051138">
    <property type="entry name" value="PIM_Ser/Thr_kinase"/>
</dbReference>
<evidence type="ECO:0000256" key="5">
    <source>
        <dbReference type="ARBA" id="ARBA00022777"/>
    </source>
</evidence>
<gene>
    <name evidence="10" type="ORF">IRJ41_008479</name>
</gene>
<protein>
    <recommendedName>
        <fullName evidence="1">non-specific serine/threonine protein kinase</fullName>
        <ecNumber evidence="1">2.7.11.1</ecNumber>
    </recommendedName>
</protein>
<dbReference type="GO" id="GO:0043066">
    <property type="term" value="P:negative regulation of apoptotic process"/>
    <property type="evidence" value="ECO:0007669"/>
    <property type="project" value="TreeGrafter"/>
</dbReference>
<name>A0A9W8CBX0_TRIRA</name>
<dbReference type="AlphaFoldDB" id="A0A9W8CBX0"/>